<dbReference type="InterPro" id="IPR023603">
    <property type="entry name" value="Low_specificity_L-TA-like"/>
</dbReference>
<dbReference type="SUPFAM" id="SSF53383">
    <property type="entry name" value="PLP-dependent transferases"/>
    <property type="match status" value="1"/>
</dbReference>
<dbReference type="FunFam" id="3.40.640.10:FF:000030">
    <property type="entry name" value="Low-specificity L-threonine aldolase"/>
    <property type="match status" value="1"/>
</dbReference>
<dbReference type="Pfam" id="PF01212">
    <property type="entry name" value="Beta_elim_lyase"/>
    <property type="match status" value="1"/>
</dbReference>
<dbReference type="GO" id="GO:0008732">
    <property type="term" value="F:L-allo-threonine aldolase activity"/>
    <property type="evidence" value="ECO:0007669"/>
    <property type="project" value="TreeGrafter"/>
</dbReference>
<sequence>MLAVRGAGAALRRAWLHGLGPRRGSRANGGTGAGGDAWPVRGGAALGRPQHVVDLRSDTVTQPSEAMRRAMAQAAVGDDDYGEDPTVNELQHLAAKLLGMEDALFVPTATMANLIAVMCHCQRRGAQLLLGAGAHLHVYEHGGVAQVAGVHSQALQDLPDGTLDLEQLELAVREAHGSRYHPRPELICLENTHSSAGGRALPLAHLQQVHQLAERYGLRVHMDGARLLNAAVAQAVEPAQITQHCDSVSLCFSKVSWGREGAPGAGREQLKLGLCPPSGHRAGAVSQLTAGAGQRSGHPPGPPGPGCPSWGRAGRPPGVCGGGLARAEDAGRRDAAGRGAGSRCPHRAGAGRGNAAQRPQQRPALRSRHPGAAVTSVLRQPPGRGDEHGDGGGAGGVAVPSRALRIHAGSERGGAG</sequence>
<proteinExistence type="inferred from homology"/>
<dbReference type="InterPro" id="IPR001597">
    <property type="entry name" value="ArAA_b-elim_lyase/Thr_aldolase"/>
</dbReference>
<dbReference type="PANTHER" id="PTHR48097:SF9">
    <property type="entry name" value="L-THREONINE ALDOLASE"/>
    <property type="match status" value="1"/>
</dbReference>
<evidence type="ECO:0000256" key="4">
    <source>
        <dbReference type="ARBA" id="ARBA00023239"/>
    </source>
</evidence>
<dbReference type="InterPro" id="IPR015421">
    <property type="entry name" value="PyrdxlP-dep_Trfase_major"/>
</dbReference>
<keyword evidence="3" id="KW-0663">Pyridoxal phosphate</keyword>
<evidence type="ECO:0000313" key="7">
    <source>
        <dbReference type="Ensembl" id="ENSAZOP00000023593.1"/>
    </source>
</evidence>
<dbReference type="Proteomes" id="UP000694549">
    <property type="component" value="Unplaced"/>
</dbReference>
<reference evidence="7" key="1">
    <citation type="submission" date="2025-08" db="UniProtKB">
        <authorList>
            <consortium name="Ensembl"/>
        </authorList>
    </citation>
    <scope>IDENTIFICATION</scope>
</reference>
<evidence type="ECO:0000256" key="1">
    <source>
        <dbReference type="ARBA" id="ARBA00001933"/>
    </source>
</evidence>
<dbReference type="AlphaFoldDB" id="A0A8B9VI44"/>
<feature type="compositionally biased region" description="Basic and acidic residues" evidence="5">
    <location>
        <begin position="326"/>
        <end position="336"/>
    </location>
</feature>
<protein>
    <recommendedName>
        <fullName evidence="6">Aromatic amino acid beta-eliminating lyase/threonine aldolase domain-containing protein</fullName>
    </recommendedName>
</protein>
<dbReference type="Gene3D" id="3.40.640.10">
    <property type="entry name" value="Type I PLP-dependent aspartate aminotransferase-like (Major domain)"/>
    <property type="match status" value="1"/>
</dbReference>
<dbReference type="GO" id="GO:0006567">
    <property type="term" value="P:L-threonine catabolic process"/>
    <property type="evidence" value="ECO:0007669"/>
    <property type="project" value="TreeGrafter"/>
</dbReference>
<evidence type="ECO:0000259" key="6">
    <source>
        <dbReference type="Pfam" id="PF01212"/>
    </source>
</evidence>
<keyword evidence="4" id="KW-0456">Lyase</keyword>
<dbReference type="InterPro" id="IPR015424">
    <property type="entry name" value="PyrdxlP-dep_Trfase"/>
</dbReference>
<dbReference type="NCBIfam" id="NF041359">
    <property type="entry name" value="GntG_guanitoxin"/>
    <property type="match status" value="1"/>
</dbReference>
<comment type="cofactor">
    <cofactor evidence="1">
        <name>pyridoxal 5'-phosphate</name>
        <dbReference type="ChEBI" id="CHEBI:597326"/>
    </cofactor>
</comment>
<organism evidence="7 8">
    <name type="scientific">Anas zonorhyncha</name>
    <name type="common">Eastern spot-billed duck</name>
    <dbReference type="NCBI Taxonomy" id="75864"/>
    <lineage>
        <taxon>Eukaryota</taxon>
        <taxon>Metazoa</taxon>
        <taxon>Chordata</taxon>
        <taxon>Craniata</taxon>
        <taxon>Vertebrata</taxon>
        <taxon>Euteleostomi</taxon>
        <taxon>Archelosauria</taxon>
        <taxon>Archosauria</taxon>
        <taxon>Dinosauria</taxon>
        <taxon>Saurischia</taxon>
        <taxon>Theropoda</taxon>
        <taxon>Coelurosauria</taxon>
        <taxon>Aves</taxon>
        <taxon>Neognathae</taxon>
        <taxon>Galloanserae</taxon>
        <taxon>Anseriformes</taxon>
        <taxon>Anatidae</taxon>
        <taxon>Anatinae</taxon>
        <taxon>Anas</taxon>
    </lineage>
</organism>
<accession>A0A8B9VI44</accession>
<dbReference type="Ensembl" id="ENSAZOT00000025326.1">
    <property type="protein sequence ID" value="ENSAZOP00000023593.1"/>
    <property type="gene ID" value="ENSAZOG00000015230.1"/>
</dbReference>
<evidence type="ECO:0000256" key="2">
    <source>
        <dbReference type="ARBA" id="ARBA00006966"/>
    </source>
</evidence>
<evidence type="ECO:0000256" key="3">
    <source>
        <dbReference type="ARBA" id="ARBA00022898"/>
    </source>
</evidence>
<feature type="region of interest" description="Disordered" evidence="5">
    <location>
        <begin position="289"/>
        <end position="416"/>
    </location>
</feature>
<dbReference type="PANTHER" id="PTHR48097">
    <property type="entry name" value="L-THREONINE ALDOLASE-RELATED"/>
    <property type="match status" value="1"/>
</dbReference>
<name>A0A8B9VI44_9AVES</name>
<keyword evidence="8" id="KW-1185">Reference proteome</keyword>
<dbReference type="GO" id="GO:0005829">
    <property type="term" value="C:cytosol"/>
    <property type="evidence" value="ECO:0007669"/>
    <property type="project" value="TreeGrafter"/>
</dbReference>
<evidence type="ECO:0000256" key="5">
    <source>
        <dbReference type="SAM" id="MobiDB-lite"/>
    </source>
</evidence>
<dbReference type="GO" id="GO:0006545">
    <property type="term" value="P:glycine biosynthetic process"/>
    <property type="evidence" value="ECO:0007669"/>
    <property type="project" value="TreeGrafter"/>
</dbReference>
<feature type="domain" description="Aromatic amino acid beta-eliminating lyase/threonine aldolase" evidence="6">
    <location>
        <begin position="54"/>
        <end position="254"/>
    </location>
</feature>
<reference evidence="7" key="2">
    <citation type="submission" date="2025-09" db="UniProtKB">
        <authorList>
            <consortium name="Ensembl"/>
        </authorList>
    </citation>
    <scope>IDENTIFICATION</scope>
</reference>
<comment type="similarity">
    <text evidence="2">Belongs to the threonine aldolase family.</text>
</comment>
<evidence type="ECO:0000313" key="8">
    <source>
        <dbReference type="Proteomes" id="UP000694549"/>
    </source>
</evidence>
<feature type="compositionally biased region" description="Low complexity" evidence="5">
    <location>
        <begin position="353"/>
        <end position="364"/>
    </location>
</feature>